<name>A0A3R7K250_9STRA</name>
<dbReference type="SMART" id="SM00829">
    <property type="entry name" value="PKS_ER"/>
    <property type="match status" value="1"/>
</dbReference>
<dbReference type="GO" id="GO:0016616">
    <property type="term" value="F:oxidoreductase activity, acting on the CH-OH group of donors, NAD or NADP as acceptor"/>
    <property type="evidence" value="ECO:0007669"/>
    <property type="project" value="InterPro"/>
</dbReference>
<dbReference type="Pfam" id="PF00107">
    <property type="entry name" value="ADH_zinc_N"/>
    <property type="match status" value="1"/>
</dbReference>
<evidence type="ECO:0000256" key="4">
    <source>
        <dbReference type="ARBA" id="ARBA00023002"/>
    </source>
</evidence>
<dbReference type="CDD" id="cd05283">
    <property type="entry name" value="CAD1"/>
    <property type="match status" value="1"/>
</dbReference>
<keyword evidence="4" id="KW-0560">Oxidoreductase</keyword>
<dbReference type="FunFam" id="3.90.180.10:FF:000014">
    <property type="entry name" value="Cinnamyl alcohol dehydrogenase 2"/>
    <property type="match status" value="1"/>
</dbReference>
<comment type="cofactor">
    <cofactor evidence="1 5">
        <name>Zn(2+)</name>
        <dbReference type="ChEBI" id="CHEBI:29105"/>
    </cofactor>
</comment>
<dbReference type="EMBL" id="MAYM02000140">
    <property type="protein sequence ID" value="RLN45717.1"/>
    <property type="molecule type" value="Genomic_DNA"/>
</dbReference>
<dbReference type="Proteomes" id="UP000285624">
    <property type="component" value="Unassembled WGS sequence"/>
</dbReference>
<evidence type="ECO:0000256" key="3">
    <source>
        <dbReference type="ARBA" id="ARBA00022833"/>
    </source>
</evidence>
<dbReference type="InterPro" id="IPR013154">
    <property type="entry name" value="ADH-like_N"/>
</dbReference>
<evidence type="ECO:0000313" key="10">
    <source>
        <dbReference type="Proteomes" id="UP000285883"/>
    </source>
</evidence>
<keyword evidence="2 5" id="KW-0479">Metal-binding</keyword>
<evidence type="ECO:0000256" key="1">
    <source>
        <dbReference type="ARBA" id="ARBA00001947"/>
    </source>
</evidence>
<protein>
    <recommendedName>
        <fullName evidence="6">Enoyl reductase (ER) domain-containing protein</fullName>
    </recommendedName>
</protein>
<sequence length="380" mass="40564">MTRLHNRKLSAALKNSKITHQAPFPTMSAAPRTIKGYACFGKGESVQPWEYESRPLGPEDVEIKISHCGICGSDLHVIDSGWKPTLYPCIVGHEIVGEVTQAGPEVKDLAVGDRVGVGAQVWACLNKDPSNPCRDCAKGADAYCHGIVGTYNSKYKDGSKTYGGYAEYVRVLGAYAFKIPESIPSDAAAPLLCAGTTVFTPFKEVGVKAGDRVGIVGIGGLGHIAIQFAKAMGADAVVAFSRSSNKEAEVRALGADEFVNYSDPAQAKSAEGSVDVLLITADADGMPYSTFISFLGSRGTCIMVGIPNDEVKFKPAQVVMKGAKFVGSHIGSIQDVKDMLELAAEKNIRPVIQKMPMSKANEGIQMVRDGKVRYRVVLEN</sequence>
<dbReference type="FunFam" id="3.40.50.720:FF:000022">
    <property type="entry name" value="Cinnamyl alcohol dehydrogenase"/>
    <property type="match status" value="1"/>
</dbReference>
<dbReference type="InterPro" id="IPR011032">
    <property type="entry name" value="GroES-like_sf"/>
</dbReference>
<evidence type="ECO:0000256" key="5">
    <source>
        <dbReference type="RuleBase" id="RU361277"/>
    </source>
</evidence>
<dbReference type="PROSITE" id="PS00065">
    <property type="entry name" value="D_2_HYDROXYACID_DH_1"/>
    <property type="match status" value="1"/>
</dbReference>
<dbReference type="Gene3D" id="3.90.180.10">
    <property type="entry name" value="Medium-chain alcohol dehydrogenases, catalytic domain"/>
    <property type="match status" value="1"/>
</dbReference>
<evidence type="ECO:0000313" key="9">
    <source>
        <dbReference type="Proteomes" id="UP000285624"/>
    </source>
</evidence>
<keyword evidence="3 5" id="KW-0862">Zinc</keyword>
<evidence type="ECO:0000313" key="8">
    <source>
        <dbReference type="EMBL" id="RLN78569.1"/>
    </source>
</evidence>
<dbReference type="InterPro" id="IPR029752">
    <property type="entry name" value="D-isomer_DH_CS1"/>
</dbReference>
<dbReference type="InterPro" id="IPR002328">
    <property type="entry name" value="ADH_Zn_CS"/>
</dbReference>
<dbReference type="InterPro" id="IPR020843">
    <property type="entry name" value="ER"/>
</dbReference>
<dbReference type="EMBL" id="MBDN02000183">
    <property type="protein sequence ID" value="RLN78569.1"/>
    <property type="molecule type" value="Genomic_DNA"/>
</dbReference>
<dbReference type="SUPFAM" id="SSF51735">
    <property type="entry name" value="NAD(P)-binding Rossmann-fold domains"/>
    <property type="match status" value="1"/>
</dbReference>
<dbReference type="PANTHER" id="PTHR42683">
    <property type="entry name" value="ALDEHYDE REDUCTASE"/>
    <property type="match status" value="1"/>
</dbReference>
<accession>A0A3R7K250</accession>
<dbReference type="Proteomes" id="UP000285883">
    <property type="component" value="Unassembled WGS sequence"/>
</dbReference>
<feature type="domain" description="Enoyl reductase (ER)" evidence="6">
    <location>
        <begin position="43"/>
        <end position="378"/>
    </location>
</feature>
<comment type="caution">
    <text evidence="7">The sequence shown here is derived from an EMBL/GenBank/DDBJ whole genome shotgun (WGS) entry which is preliminary data.</text>
</comment>
<reference evidence="9 10" key="1">
    <citation type="submission" date="2018-07" db="EMBL/GenBank/DDBJ databases">
        <title>Genome sequencing of oomycete isolates from Chile give support for New Zealand origin for Phytophthora kernoviae and make available the first Nothophytophthora sp. genome.</title>
        <authorList>
            <person name="Studholme D.J."/>
            <person name="Sanfuentes E."/>
            <person name="Panda P."/>
            <person name="Hill R."/>
            <person name="Sambles C."/>
            <person name="Grant M."/>
            <person name="Williams N.M."/>
            <person name="Mcdougal R.L."/>
        </authorList>
    </citation>
    <scope>NUCLEOTIDE SEQUENCE [LARGE SCALE GENOMIC DNA]</scope>
    <source>
        <strain evidence="7">Chile2</strain>
        <strain evidence="8">Chile4</strain>
    </source>
</reference>
<evidence type="ECO:0000256" key="2">
    <source>
        <dbReference type="ARBA" id="ARBA00022723"/>
    </source>
</evidence>
<evidence type="ECO:0000259" key="6">
    <source>
        <dbReference type="SMART" id="SM00829"/>
    </source>
</evidence>
<dbReference type="InterPro" id="IPR013149">
    <property type="entry name" value="ADH-like_C"/>
</dbReference>
<dbReference type="InterPro" id="IPR047109">
    <property type="entry name" value="CAD-like"/>
</dbReference>
<comment type="similarity">
    <text evidence="5">Belongs to the zinc-containing alcohol dehydrogenase family.</text>
</comment>
<gene>
    <name evidence="7" type="ORF">BBI17_005902</name>
    <name evidence="8" type="ORF">BBO99_00005870</name>
</gene>
<dbReference type="InterPro" id="IPR036291">
    <property type="entry name" value="NAD(P)-bd_dom_sf"/>
</dbReference>
<dbReference type="SUPFAM" id="SSF50129">
    <property type="entry name" value="GroES-like"/>
    <property type="match status" value="1"/>
</dbReference>
<keyword evidence="9" id="KW-1185">Reference proteome</keyword>
<dbReference type="AlphaFoldDB" id="A0A3R7K250"/>
<dbReference type="Gene3D" id="3.40.50.720">
    <property type="entry name" value="NAD(P)-binding Rossmann-like Domain"/>
    <property type="match status" value="1"/>
</dbReference>
<dbReference type="GO" id="GO:0008270">
    <property type="term" value="F:zinc ion binding"/>
    <property type="evidence" value="ECO:0007669"/>
    <property type="project" value="InterPro"/>
</dbReference>
<proteinExistence type="inferred from homology"/>
<dbReference type="STRING" id="325452.A0A3R7K250"/>
<dbReference type="Pfam" id="PF08240">
    <property type="entry name" value="ADH_N"/>
    <property type="match status" value="1"/>
</dbReference>
<dbReference type="PROSITE" id="PS00059">
    <property type="entry name" value="ADH_ZINC"/>
    <property type="match status" value="1"/>
</dbReference>
<organism evidence="7 10">
    <name type="scientific">Phytophthora kernoviae</name>
    <dbReference type="NCBI Taxonomy" id="325452"/>
    <lineage>
        <taxon>Eukaryota</taxon>
        <taxon>Sar</taxon>
        <taxon>Stramenopiles</taxon>
        <taxon>Oomycota</taxon>
        <taxon>Peronosporomycetes</taxon>
        <taxon>Peronosporales</taxon>
        <taxon>Peronosporaceae</taxon>
        <taxon>Phytophthora</taxon>
    </lineage>
</organism>
<evidence type="ECO:0000313" key="7">
    <source>
        <dbReference type="EMBL" id="RLN45717.1"/>
    </source>
</evidence>